<evidence type="ECO:0000256" key="2">
    <source>
        <dbReference type="SAM" id="Phobius"/>
    </source>
</evidence>
<dbReference type="AlphaFoldDB" id="A0A6A6W2M5"/>
<name>A0A6A6W2M5_9PEZI</name>
<evidence type="ECO:0008006" key="5">
    <source>
        <dbReference type="Google" id="ProtNLM"/>
    </source>
</evidence>
<proteinExistence type="predicted"/>
<evidence type="ECO:0000256" key="1">
    <source>
        <dbReference type="SAM" id="MobiDB-lite"/>
    </source>
</evidence>
<evidence type="ECO:0000313" key="3">
    <source>
        <dbReference type="EMBL" id="KAF2756210.1"/>
    </source>
</evidence>
<feature type="region of interest" description="Disordered" evidence="1">
    <location>
        <begin position="195"/>
        <end position="328"/>
    </location>
</feature>
<dbReference type="EMBL" id="ML996576">
    <property type="protein sequence ID" value="KAF2756210.1"/>
    <property type="molecule type" value="Genomic_DNA"/>
</dbReference>
<feature type="transmembrane region" description="Helical" evidence="2">
    <location>
        <begin position="79"/>
        <end position="103"/>
    </location>
</feature>
<evidence type="ECO:0000313" key="4">
    <source>
        <dbReference type="Proteomes" id="UP000799437"/>
    </source>
</evidence>
<sequence length="328" mass="35783">MGFAQIAQSYSQKCKIVAHVFQVLFIFVAGCITLAILTKGGYVGGGTKYFLALCLLSVPALLYLVMVPMWQRTVRFANVWAFISIDALYTILWLAAFISVAMYNSAGIRQGAKDANLDENDGNCTTFAYGSEGKCNISRATVGLGAVVFVLFLITTGISAYWAQHFHKTGESPFAGMAGGVGPNGRTQAPDFEAQKTDNADGAHEWSADMNDHGRTSDEYMLNTSTIDETHPGRPIDWSNVDDDTTYHSPAGAGVGTYRKPTAVDTTEYSGYQEPSALSPGGYEDYRRSDVPAHTADDRDESQGYNGYERYRDEQQRKQSQGGGYSFS</sequence>
<feature type="transmembrane region" description="Helical" evidence="2">
    <location>
        <begin position="49"/>
        <end position="67"/>
    </location>
</feature>
<feature type="compositionally biased region" description="Basic and acidic residues" evidence="1">
    <location>
        <begin position="284"/>
        <end position="297"/>
    </location>
</feature>
<feature type="transmembrane region" description="Helical" evidence="2">
    <location>
        <begin position="142"/>
        <end position="163"/>
    </location>
</feature>
<protein>
    <recommendedName>
        <fullName evidence="5">MARVEL domain-containing protein</fullName>
    </recommendedName>
</protein>
<gene>
    <name evidence="3" type="ORF">EJ05DRAFT_93498</name>
</gene>
<feature type="compositionally biased region" description="Basic and acidic residues" evidence="1">
    <location>
        <begin position="195"/>
        <end position="218"/>
    </location>
</feature>
<keyword evidence="2" id="KW-0472">Membrane</keyword>
<keyword evidence="2" id="KW-1133">Transmembrane helix</keyword>
<feature type="transmembrane region" description="Helical" evidence="2">
    <location>
        <begin position="16"/>
        <end position="37"/>
    </location>
</feature>
<dbReference type="Proteomes" id="UP000799437">
    <property type="component" value="Unassembled WGS sequence"/>
</dbReference>
<keyword evidence="2" id="KW-0812">Transmembrane</keyword>
<dbReference type="RefSeq" id="XP_033598661.1">
    <property type="nucleotide sequence ID" value="XM_033750075.1"/>
</dbReference>
<dbReference type="PANTHER" id="PTHR37451">
    <property type="entry name" value="MARVEL DOMAIN"/>
    <property type="match status" value="1"/>
</dbReference>
<organism evidence="3 4">
    <name type="scientific">Pseudovirgaria hyperparasitica</name>
    <dbReference type="NCBI Taxonomy" id="470096"/>
    <lineage>
        <taxon>Eukaryota</taxon>
        <taxon>Fungi</taxon>
        <taxon>Dikarya</taxon>
        <taxon>Ascomycota</taxon>
        <taxon>Pezizomycotina</taxon>
        <taxon>Dothideomycetes</taxon>
        <taxon>Dothideomycetes incertae sedis</taxon>
        <taxon>Acrospermales</taxon>
        <taxon>Acrospermaceae</taxon>
        <taxon>Pseudovirgaria</taxon>
    </lineage>
</organism>
<keyword evidence="4" id="KW-1185">Reference proteome</keyword>
<reference evidence="3" key="1">
    <citation type="journal article" date="2020" name="Stud. Mycol.">
        <title>101 Dothideomycetes genomes: a test case for predicting lifestyles and emergence of pathogens.</title>
        <authorList>
            <person name="Haridas S."/>
            <person name="Albert R."/>
            <person name="Binder M."/>
            <person name="Bloem J."/>
            <person name="Labutti K."/>
            <person name="Salamov A."/>
            <person name="Andreopoulos B."/>
            <person name="Baker S."/>
            <person name="Barry K."/>
            <person name="Bills G."/>
            <person name="Bluhm B."/>
            <person name="Cannon C."/>
            <person name="Castanera R."/>
            <person name="Culley D."/>
            <person name="Daum C."/>
            <person name="Ezra D."/>
            <person name="Gonzalez J."/>
            <person name="Henrissat B."/>
            <person name="Kuo A."/>
            <person name="Liang C."/>
            <person name="Lipzen A."/>
            <person name="Lutzoni F."/>
            <person name="Magnuson J."/>
            <person name="Mondo S."/>
            <person name="Nolan M."/>
            <person name="Ohm R."/>
            <person name="Pangilinan J."/>
            <person name="Park H.-J."/>
            <person name="Ramirez L."/>
            <person name="Alfaro M."/>
            <person name="Sun H."/>
            <person name="Tritt A."/>
            <person name="Yoshinaga Y."/>
            <person name="Zwiers L.-H."/>
            <person name="Turgeon B."/>
            <person name="Goodwin S."/>
            <person name="Spatafora J."/>
            <person name="Crous P."/>
            <person name="Grigoriev I."/>
        </authorList>
    </citation>
    <scope>NUCLEOTIDE SEQUENCE</scope>
    <source>
        <strain evidence="3">CBS 121739</strain>
    </source>
</reference>
<dbReference type="GeneID" id="54491129"/>
<accession>A0A6A6W2M5</accession>
<dbReference type="PANTHER" id="PTHR37451:SF3">
    <property type="entry name" value="MARVEL DOMAIN-CONTAINING PROTEIN"/>
    <property type="match status" value="1"/>
</dbReference>
<dbReference type="OrthoDB" id="5284712at2759"/>